<feature type="domain" description="Zn(2)-C6 fungal-type" evidence="8">
    <location>
        <begin position="15"/>
        <end position="45"/>
    </location>
</feature>
<gene>
    <name evidence="9" type="ORF">BJX68DRAFT_249315</name>
</gene>
<evidence type="ECO:0000256" key="6">
    <source>
        <dbReference type="ARBA" id="ARBA00023242"/>
    </source>
</evidence>
<name>A0ABR4JEP1_9EURO</name>
<sequence length="770" mass="86797">MDSEQTPAQVDERPACGACRKRKLRCSRELPLCAHCRRIGTSCSYDVDREKPGLKAGAVEALRRRVEALEDAVFQAEDGPRDIPRFPSQDPTAVAAALCDGLEQLLGQLRPNNKRRRQLSTASDISLTRDARDGDAPITESLPRSPTKRRRVNDRPLIEPDDFAELSSTLPSSDILNAVVDLYFSLVQPWIPTFHEKRFRRRMKDPNERARLEVVLHAMVFALLRHVDSNLTAGLDDIDAICERSRKIVVLTAMNDLHVENLQALTIICFEDIGSGRLSRAWPIVGSLTRTVEYLQLSVESEHHDNGPLLQPRPCLPPAEDWIEEEERRRVFWTIFNLDRFCSVTTGWNTSLTSNDVHRRLPADGGLWHNQEIVTTPFFGIWDKSAGKIGNLIAFQPTDYNTVESPRSRFSIGQGHPHLPAPEERVDMNTIGAFAYRVEATESLSRVTTFFLQQRINYRDRQEMGSWLMRFKELDLRLVSWKMFLPQRWKDSNISRQPTVVNMDPNLTLAHITHNTSMILLHQRIAYPPSEWLEVVKLPILSSAETCEAAAAETANITQKYMDNSPADSIVDSQLAFCVFVSARVLLVHWRYYKTDLSSDFWALTSFLDTMSARWSSHTQSRSGNLAAKYCDQLRGLYHKCQNDESFKMDVLGYSNEIKWNGRGSETDQDVAQHGDTGLDHSQGPATASNPQHPEFVPTQQPSGGILGMEHAPSQPAILNAGSGSASYNTGSPDELTAVTSILLDQQYSEMDRIISLSNANFAAYVPYMD</sequence>
<dbReference type="InterPro" id="IPR036864">
    <property type="entry name" value="Zn2-C6_fun-type_DNA-bd_sf"/>
</dbReference>
<comment type="caution">
    <text evidence="9">The sequence shown here is derived from an EMBL/GenBank/DDBJ whole genome shotgun (WGS) entry which is preliminary data.</text>
</comment>
<dbReference type="Proteomes" id="UP001610444">
    <property type="component" value="Unassembled WGS sequence"/>
</dbReference>
<dbReference type="RefSeq" id="XP_070892827.1">
    <property type="nucleotide sequence ID" value="XM_071042084.1"/>
</dbReference>
<evidence type="ECO:0000256" key="7">
    <source>
        <dbReference type="SAM" id="MobiDB-lite"/>
    </source>
</evidence>
<dbReference type="EMBL" id="JBFXLR010000089">
    <property type="protein sequence ID" value="KAL2838064.1"/>
    <property type="molecule type" value="Genomic_DNA"/>
</dbReference>
<dbReference type="InterPro" id="IPR007219">
    <property type="entry name" value="XnlR_reg_dom"/>
</dbReference>
<feature type="region of interest" description="Disordered" evidence="7">
    <location>
        <begin position="110"/>
        <end position="155"/>
    </location>
</feature>
<dbReference type="InterPro" id="IPR001138">
    <property type="entry name" value="Zn2Cys6_DnaBD"/>
</dbReference>
<dbReference type="Pfam" id="PF00172">
    <property type="entry name" value="Zn_clus"/>
    <property type="match status" value="1"/>
</dbReference>
<dbReference type="PANTHER" id="PTHR47338">
    <property type="entry name" value="ZN(II)2CYS6 TRANSCRIPTION FACTOR (EUROFUNG)-RELATED"/>
    <property type="match status" value="1"/>
</dbReference>
<evidence type="ECO:0000313" key="9">
    <source>
        <dbReference type="EMBL" id="KAL2838064.1"/>
    </source>
</evidence>
<keyword evidence="10" id="KW-1185">Reference proteome</keyword>
<evidence type="ECO:0000256" key="5">
    <source>
        <dbReference type="ARBA" id="ARBA00023163"/>
    </source>
</evidence>
<dbReference type="CDD" id="cd00067">
    <property type="entry name" value="GAL4"/>
    <property type="match status" value="1"/>
</dbReference>
<evidence type="ECO:0000256" key="4">
    <source>
        <dbReference type="ARBA" id="ARBA00023125"/>
    </source>
</evidence>
<protein>
    <submittedName>
        <fullName evidence="9">Fungal-specific transcription factor domain-containing protein</fullName>
    </submittedName>
</protein>
<dbReference type="GeneID" id="98157248"/>
<keyword evidence="6" id="KW-0539">Nucleus</keyword>
<keyword evidence="2" id="KW-0479">Metal-binding</keyword>
<keyword evidence="5" id="KW-0804">Transcription</keyword>
<dbReference type="SUPFAM" id="SSF57701">
    <property type="entry name" value="Zn2/Cys6 DNA-binding domain"/>
    <property type="match status" value="1"/>
</dbReference>
<reference evidence="9 10" key="1">
    <citation type="submission" date="2024-07" db="EMBL/GenBank/DDBJ databases">
        <title>Section-level genome sequencing and comparative genomics of Aspergillus sections Usti and Cavernicolus.</title>
        <authorList>
            <consortium name="Lawrence Berkeley National Laboratory"/>
            <person name="Nybo J.L."/>
            <person name="Vesth T.C."/>
            <person name="Theobald S."/>
            <person name="Frisvad J.C."/>
            <person name="Larsen T.O."/>
            <person name="Kjaerboelling I."/>
            <person name="Rothschild-Mancinelli K."/>
            <person name="Lyhne E.K."/>
            <person name="Kogle M.E."/>
            <person name="Barry K."/>
            <person name="Clum A."/>
            <person name="Na H."/>
            <person name="Ledsgaard L."/>
            <person name="Lin J."/>
            <person name="Lipzen A."/>
            <person name="Kuo A."/>
            <person name="Riley R."/>
            <person name="Mondo S."/>
            <person name="LaButti K."/>
            <person name="Haridas S."/>
            <person name="Pangalinan J."/>
            <person name="Salamov A.A."/>
            <person name="Simmons B.A."/>
            <person name="Magnuson J.K."/>
            <person name="Chen J."/>
            <person name="Drula E."/>
            <person name="Henrissat B."/>
            <person name="Wiebenga A."/>
            <person name="Lubbers R.J."/>
            <person name="Gomes A.C."/>
            <person name="Macurrencykelacurrency M.R."/>
            <person name="Stajich J."/>
            <person name="Grigoriev I.V."/>
            <person name="Mortensen U.H."/>
            <person name="De vries R.P."/>
            <person name="Baker S.E."/>
            <person name="Andersen M.R."/>
        </authorList>
    </citation>
    <scope>NUCLEOTIDE SEQUENCE [LARGE SCALE GENOMIC DNA]</scope>
    <source>
        <strain evidence="9 10">CBS 756.74</strain>
    </source>
</reference>
<dbReference type="PROSITE" id="PS00463">
    <property type="entry name" value="ZN2_CY6_FUNGAL_1"/>
    <property type="match status" value="1"/>
</dbReference>
<dbReference type="InterPro" id="IPR050815">
    <property type="entry name" value="TF_fung"/>
</dbReference>
<keyword evidence="3" id="KW-0805">Transcription regulation</keyword>
<evidence type="ECO:0000259" key="8">
    <source>
        <dbReference type="PROSITE" id="PS50048"/>
    </source>
</evidence>
<feature type="region of interest" description="Disordered" evidence="7">
    <location>
        <begin position="663"/>
        <end position="693"/>
    </location>
</feature>
<proteinExistence type="predicted"/>
<evidence type="ECO:0000313" key="10">
    <source>
        <dbReference type="Proteomes" id="UP001610444"/>
    </source>
</evidence>
<dbReference type="SMART" id="SM00906">
    <property type="entry name" value="Fungal_trans"/>
    <property type="match status" value="1"/>
</dbReference>
<evidence type="ECO:0000256" key="1">
    <source>
        <dbReference type="ARBA" id="ARBA00004123"/>
    </source>
</evidence>
<feature type="compositionally biased region" description="Polar residues" evidence="7">
    <location>
        <begin position="684"/>
        <end position="693"/>
    </location>
</feature>
<evidence type="ECO:0000256" key="2">
    <source>
        <dbReference type="ARBA" id="ARBA00022723"/>
    </source>
</evidence>
<keyword evidence="4" id="KW-0238">DNA-binding</keyword>
<dbReference type="SMART" id="SM00066">
    <property type="entry name" value="GAL4"/>
    <property type="match status" value="1"/>
</dbReference>
<dbReference type="Gene3D" id="4.10.240.10">
    <property type="entry name" value="Zn(2)-C6 fungal-type DNA-binding domain"/>
    <property type="match status" value="1"/>
</dbReference>
<accession>A0ABR4JEP1</accession>
<organism evidence="9 10">
    <name type="scientific">Aspergillus pseudodeflectus</name>
    <dbReference type="NCBI Taxonomy" id="176178"/>
    <lineage>
        <taxon>Eukaryota</taxon>
        <taxon>Fungi</taxon>
        <taxon>Dikarya</taxon>
        <taxon>Ascomycota</taxon>
        <taxon>Pezizomycotina</taxon>
        <taxon>Eurotiomycetes</taxon>
        <taxon>Eurotiomycetidae</taxon>
        <taxon>Eurotiales</taxon>
        <taxon>Aspergillaceae</taxon>
        <taxon>Aspergillus</taxon>
        <taxon>Aspergillus subgen. Nidulantes</taxon>
    </lineage>
</organism>
<dbReference type="PANTHER" id="PTHR47338:SF23">
    <property type="entry name" value="ZN(II)2CYS6 TRANSCRIPTION FACTOR (EUROFUNG)"/>
    <property type="match status" value="1"/>
</dbReference>
<dbReference type="Pfam" id="PF04082">
    <property type="entry name" value="Fungal_trans"/>
    <property type="match status" value="1"/>
</dbReference>
<evidence type="ECO:0000256" key="3">
    <source>
        <dbReference type="ARBA" id="ARBA00023015"/>
    </source>
</evidence>
<dbReference type="PROSITE" id="PS50048">
    <property type="entry name" value="ZN2_CY6_FUNGAL_2"/>
    <property type="match status" value="1"/>
</dbReference>
<dbReference type="CDD" id="cd12148">
    <property type="entry name" value="fungal_TF_MHR"/>
    <property type="match status" value="1"/>
</dbReference>
<comment type="subcellular location">
    <subcellularLocation>
        <location evidence="1">Nucleus</location>
    </subcellularLocation>
</comment>